<dbReference type="InterPro" id="IPR053171">
    <property type="entry name" value="Viral_Tip_Attach_Protein"/>
</dbReference>
<dbReference type="Pfam" id="PF24801">
    <property type="entry name" value="FNIII-A_GpJ"/>
    <property type="match status" value="1"/>
</dbReference>
<feature type="transmembrane region" description="Helical" evidence="1">
    <location>
        <begin position="79"/>
        <end position="101"/>
    </location>
</feature>
<dbReference type="PANTHER" id="PTHR36251">
    <property type="entry name" value="FELS-1 PROPHAGE HOST SPECIFICITY PROTEIN-RELATED"/>
    <property type="match status" value="1"/>
</dbReference>
<feature type="domain" description="Fibronectin type-III" evidence="2">
    <location>
        <begin position="1336"/>
        <end position="1430"/>
    </location>
</feature>
<dbReference type="InterPro" id="IPR032876">
    <property type="entry name" value="J_dom"/>
</dbReference>
<evidence type="ECO:0000256" key="1">
    <source>
        <dbReference type="SAM" id="Phobius"/>
    </source>
</evidence>
<dbReference type="Proteomes" id="UP000198896">
    <property type="component" value="Unassembled WGS sequence"/>
</dbReference>
<accession>A0A1I2BUD5</accession>
<dbReference type="InterPro" id="IPR055385">
    <property type="entry name" value="GpJ_HDII-ins2"/>
</dbReference>
<feature type="transmembrane region" description="Helical" evidence="1">
    <location>
        <begin position="107"/>
        <end position="130"/>
    </location>
</feature>
<evidence type="ECO:0000313" key="3">
    <source>
        <dbReference type="EMBL" id="SFE59719.1"/>
    </source>
</evidence>
<proteinExistence type="predicted"/>
<dbReference type="PANTHER" id="PTHR36251:SF2">
    <property type="entry name" value="GIFSY-2 PROPHAGE HOST SPECIFICITY PROTEIN J, PHAGE LAMBDA"/>
    <property type="match status" value="1"/>
</dbReference>
<reference evidence="3 4" key="1">
    <citation type="submission" date="2016-10" db="EMBL/GenBank/DDBJ databases">
        <authorList>
            <person name="de Groot N.N."/>
        </authorList>
    </citation>
    <scope>NUCLEOTIDE SEQUENCE [LARGE SCALE GENOMIC DNA]</scope>
    <source>
        <strain evidence="3 4">DSM 9236</strain>
    </source>
</reference>
<keyword evidence="1" id="KW-0472">Membrane</keyword>
<evidence type="ECO:0000313" key="4">
    <source>
        <dbReference type="Proteomes" id="UP000198896"/>
    </source>
</evidence>
<dbReference type="InterPro" id="IPR036116">
    <property type="entry name" value="FN3_sf"/>
</dbReference>
<dbReference type="STRING" id="1123323.SAMN05216245_11012"/>
<gene>
    <name evidence="3" type="ORF">SAMN05216245_11012</name>
</gene>
<evidence type="ECO:0000259" key="2">
    <source>
        <dbReference type="PROSITE" id="PS50853"/>
    </source>
</evidence>
<dbReference type="Pfam" id="PF13550">
    <property type="entry name" value="Phage-tail_3"/>
    <property type="match status" value="1"/>
</dbReference>
<dbReference type="NCBIfam" id="NF040662">
    <property type="entry name" value="attach_TipJ_rel"/>
    <property type="match status" value="1"/>
</dbReference>
<name>A0A1I2BUD5_9FIRM</name>
<organism evidence="3 4">
    <name type="scientific">Succiniclasticum ruminis DSM 9236</name>
    <dbReference type="NCBI Taxonomy" id="1123323"/>
    <lineage>
        <taxon>Bacteria</taxon>
        <taxon>Bacillati</taxon>
        <taxon>Bacillota</taxon>
        <taxon>Negativicutes</taxon>
        <taxon>Acidaminococcales</taxon>
        <taxon>Acidaminococcaceae</taxon>
        <taxon>Succiniclasticum</taxon>
    </lineage>
</organism>
<dbReference type="SMART" id="SM00060">
    <property type="entry name" value="FN3"/>
    <property type="match status" value="6"/>
</dbReference>
<dbReference type="PROSITE" id="PS50853">
    <property type="entry name" value="FN3"/>
    <property type="match status" value="1"/>
</dbReference>
<dbReference type="SUPFAM" id="SSF49265">
    <property type="entry name" value="Fibronectin type III"/>
    <property type="match status" value="2"/>
</dbReference>
<dbReference type="EMBL" id="FONL01000010">
    <property type="protein sequence ID" value="SFE59719.1"/>
    <property type="molecule type" value="Genomic_DNA"/>
</dbReference>
<keyword evidence="1" id="KW-0812">Transmembrane</keyword>
<keyword evidence="1" id="KW-1133">Transmembrane helix</keyword>
<dbReference type="Gene3D" id="2.60.40.10">
    <property type="entry name" value="Immunoglobulins"/>
    <property type="match status" value="4"/>
</dbReference>
<dbReference type="InterPro" id="IPR003961">
    <property type="entry name" value="FN3_dom"/>
</dbReference>
<sequence length="1751" mass="192352">MVTLVLVKNPFSPQDGREIRHIEAGGTLADLLAENRIEGVDLQATVNGYSVDENTVIKDEDFVVIYPVIEKGGKGGKSILGIVAAIALSVVSFGIASGGWLAGLGKAFAAGAWGAYAAATAVMFLGSALIGRLSGQKTDLGGYESENSKATYSWAGVQTMEGQNNPIALTYGKVKSGGQTIAKFVDIDDNDECLNWLVACGEGELVITDIKLNDNDIENFDDADFELRKGTNDQSVITNFNNTYFTKNVSYKLDNTWVTDTANGTDTRGLRFEIEFPNGLCHISDSGKVENATVNLDIEYRKVTTDANDNVTYGAWTNLFKELASNSYGVTLAKNVAAGSYTMKIQCLWDDDEDGYRSWFYNVRISIGSYSGTIRKKDIGSKVVTVGAFRVDTDKWSDSLVSSVKNGNDKTATLTVSNGSGNGIITAARNSALRKQFTVNHIPSGEYEVRVKVSYRQYAETNTQASSTCYLTAITSIIYDDFTYPCTALLGISAVATDQLNGSPSLSFLKERTYVYVWNGSSYVKKRADNPAWASYDLLHQARRLKNINTGNWEYEVRGAPADRIRYSDFAAWANWCNEKDLTVNIEINTSGEVLEVINQRIAPIGRGMVVRFGTRYGCIYDHVQQPVQMFNMGNILAGSFSEEFLKVADRANCVEVTFTNADADYQRDVLTIYGSTFDSDGYAKTAQLTMDGITDYKQAYREGKYHLMCNRYQLRTVSFEAGIDAIACTVGDVILVSHDVPKWANSGRIESVDDLTMVLPVYISDTTKSYRIQFRTVKDNLYTIPCTIIETSSNGWTTIGLESDYSESDPPQAGDVFDLAIANIGSKPFVVKSITRAQDFTRRITCIEYAEALFEENYEIPPIQYATKAVGNAKNVTGLSAKQFQYTDENRVRHGMMSVSWKRASGGGRYTVLISTDKKKWTNATETSNTFAEFNVKAKTDYYVKVVTILGVSQSTGVTTGLISCGQDVPPKAVTGLSYKVDPADRTKAEVTWNENTDIDFRNYKVSVAGGKTYTTASNIITIVSNTANPTVTVFAVDNAGNQSAGASCQIPIYPYPSNVTGFAVTQQTTDRSVLEFTWDAVTDSDLSQYELRAGNSWAAGTQFARTKTRKTTYQVASSGTYKFWISAINNADVYSQAPTGLTKVVNLIPDAVTDLTVTQSTKDRSKAVIKFTRSPGKDIDHYSIRYGNTWANGTEIVDIKDNRFEWQVPASGTYNVMVKAVTVAGFESAVTNTSITITIEPMDVTNFRAAQSTVNKTTVLLSWDAVNQTDVAYYIIKQGTSWNTASMVAPRVSGTTFEVMIEEEHQYSWMIKAVTIAGNESQYPAEVSAIFGLEPTPVSVIQLRQNPKDRSQLNIQWNAVPDGDLVGYQVKVGDNWDSAEEIPLTNELYATYTLTETESVHVMIRTLNSAGFYSDETSASLRCTVEPTNCTNFVAYQDGEMVELYWTVSTDIDVTGYEIREGSSFDTGALVATGVTNNFFTVPVDIERLYQYHIVAINKAGFKSSAARTSRVNVENLPPKNVIQTFDELARQSGTHSNTEFGESSINFQTVGGRFSDYTTTKFADLGGSQVLKLKLNTSTGKYPASGTYTLAKINVGSIITAKISVYFVSTVMYAGDVSAVLEFRTSLDNSIWMDWTEFKPVQRRFRYVQFRVKLATKNTNKTPEVNHLLISIDVPDTDIAITASIAAAGTTVPYGHTFYAVPNVTANAIGETVHARVISRTKTECVIKVFNTSNTAVAGTVDIKIKGY</sequence>
<dbReference type="RefSeq" id="WP_177205967.1">
    <property type="nucleotide sequence ID" value="NZ_FONL01000010.1"/>
</dbReference>
<keyword evidence="4" id="KW-1185">Reference proteome</keyword>
<dbReference type="InterPro" id="IPR013783">
    <property type="entry name" value="Ig-like_fold"/>
</dbReference>
<protein>
    <submittedName>
        <fullName evidence="3">Putative phage tail protein</fullName>
    </submittedName>
</protein>